<dbReference type="Proteomes" id="UP001056336">
    <property type="component" value="Chromosome"/>
</dbReference>
<keyword evidence="1" id="KW-0472">Membrane</keyword>
<keyword evidence="1" id="KW-0812">Transmembrane</keyword>
<feature type="transmembrane region" description="Helical" evidence="1">
    <location>
        <begin position="104"/>
        <end position="124"/>
    </location>
</feature>
<feature type="transmembrane region" description="Helical" evidence="1">
    <location>
        <begin position="12"/>
        <end position="32"/>
    </location>
</feature>
<feature type="transmembrane region" description="Helical" evidence="1">
    <location>
        <begin position="65"/>
        <end position="84"/>
    </location>
</feature>
<sequence>MNFLLRARRSQLRWLLVPAALVAAYAHVPVIAPHLREAPYMGVLFIVLTAACTVLAVAALVRDSAAVYSLSVLTCGLAVAGYVATRLTAFPMLADDVGNWMEPLGLVSIASELVVVVAALVALARPVPGAAVRRSPSKLDAASNYS</sequence>
<keyword evidence="1" id="KW-1133">Transmembrane helix</keyword>
<feature type="transmembrane region" description="Helical" evidence="1">
    <location>
        <begin position="38"/>
        <end position="58"/>
    </location>
</feature>
<reference evidence="2" key="2">
    <citation type="submission" date="2022-05" db="EMBL/GenBank/DDBJ databases">
        <authorList>
            <person name="Kim J.-S."/>
            <person name="Lee K."/>
            <person name="Suh M."/>
            <person name="Eom M."/>
            <person name="Kim J.-S."/>
            <person name="Kim D.-S."/>
            <person name="Ko S.-H."/>
            <person name="Shin Y."/>
            <person name="Lee J.-S."/>
        </authorList>
    </citation>
    <scope>NUCLEOTIDE SEQUENCE</scope>
    <source>
        <strain evidence="2">N237</strain>
    </source>
</reference>
<accession>A0ABY4QV00</accession>
<organism evidence="2 3">
    <name type="scientific">Jatrophihabitans telluris</name>
    <dbReference type="NCBI Taxonomy" id="2038343"/>
    <lineage>
        <taxon>Bacteria</taxon>
        <taxon>Bacillati</taxon>
        <taxon>Actinomycetota</taxon>
        <taxon>Actinomycetes</taxon>
        <taxon>Jatrophihabitantales</taxon>
        <taxon>Jatrophihabitantaceae</taxon>
        <taxon>Jatrophihabitans</taxon>
    </lineage>
</organism>
<keyword evidence="3" id="KW-1185">Reference proteome</keyword>
<dbReference type="EMBL" id="CP097332">
    <property type="protein sequence ID" value="UQX86937.1"/>
    <property type="molecule type" value="Genomic_DNA"/>
</dbReference>
<proteinExistence type="predicted"/>
<dbReference type="RefSeq" id="WP_249769348.1">
    <property type="nucleotide sequence ID" value="NZ_CP097332.1"/>
</dbReference>
<gene>
    <name evidence="2" type="ORF">M6D93_11535</name>
</gene>
<evidence type="ECO:0000256" key="1">
    <source>
        <dbReference type="SAM" id="Phobius"/>
    </source>
</evidence>
<evidence type="ECO:0000313" key="2">
    <source>
        <dbReference type="EMBL" id="UQX86937.1"/>
    </source>
</evidence>
<protein>
    <submittedName>
        <fullName evidence="2">Uncharacterized protein</fullName>
    </submittedName>
</protein>
<evidence type="ECO:0000313" key="3">
    <source>
        <dbReference type="Proteomes" id="UP001056336"/>
    </source>
</evidence>
<reference evidence="2" key="1">
    <citation type="journal article" date="2018" name="Int. J. Syst. Evol. Microbiol.">
        <title>Jatrophihabitans telluris sp. nov., isolated from sediment soil of lava forest wetlands and the emended description of the genus Jatrophihabitans.</title>
        <authorList>
            <person name="Lee K.C."/>
            <person name="Suh M.K."/>
            <person name="Eom M.K."/>
            <person name="Kim K.K."/>
            <person name="Kim J.S."/>
            <person name="Kim D.S."/>
            <person name="Ko S.H."/>
            <person name="Shin Y.K."/>
            <person name="Lee J.S."/>
        </authorList>
    </citation>
    <scope>NUCLEOTIDE SEQUENCE</scope>
    <source>
        <strain evidence="2">N237</strain>
    </source>
</reference>
<name>A0ABY4QV00_9ACTN</name>